<dbReference type="PANTHER" id="PTHR43095:SF5">
    <property type="entry name" value="XYLULOSE KINASE"/>
    <property type="match status" value="1"/>
</dbReference>
<dbReference type="Gene3D" id="3.30.420.40">
    <property type="match status" value="2"/>
</dbReference>
<dbReference type="RefSeq" id="WP_249328801.1">
    <property type="nucleotide sequence ID" value="NZ_CP060635.1"/>
</dbReference>
<dbReference type="InterPro" id="IPR018484">
    <property type="entry name" value="FGGY_N"/>
</dbReference>
<dbReference type="SUPFAM" id="SSF53067">
    <property type="entry name" value="Actin-like ATPase domain"/>
    <property type="match status" value="2"/>
</dbReference>
<evidence type="ECO:0000256" key="5">
    <source>
        <dbReference type="ARBA" id="ARBA00022777"/>
    </source>
</evidence>
<evidence type="ECO:0000313" key="12">
    <source>
        <dbReference type="Proteomes" id="UP000515860"/>
    </source>
</evidence>
<comment type="similarity">
    <text evidence="1">Belongs to the heat shock protein 70 family.</text>
</comment>
<dbReference type="AlphaFoldDB" id="A0A7G9GCN3"/>
<gene>
    <name evidence="8 11" type="primary">xylB</name>
    <name evidence="11" type="ORF">H9Q79_17175</name>
</gene>
<feature type="domain" description="Carbohydrate kinase FGGY C-terminal" evidence="10">
    <location>
        <begin position="284"/>
        <end position="450"/>
    </location>
</feature>
<protein>
    <recommendedName>
        <fullName evidence="8">Xylulose kinase</fullName>
        <shortName evidence="8">Xylulokinase</shortName>
        <ecNumber evidence="8">2.7.1.17</ecNumber>
    </recommendedName>
</protein>
<evidence type="ECO:0000313" key="11">
    <source>
        <dbReference type="EMBL" id="QNM08565.1"/>
    </source>
</evidence>
<evidence type="ECO:0000256" key="4">
    <source>
        <dbReference type="ARBA" id="ARBA00022741"/>
    </source>
</evidence>
<dbReference type="InterPro" id="IPR006000">
    <property type="entry name" value="Xylulokinase"/>
</dbReference>
<evidence type="ECO:0000259" key="10">
    <source>
        <dbReference type="Pfam" id="PF02782"/>
    </source>
</evidence>
<dbReference type="NCBIfam" id="TIGR01312">
    <property type="entry name" value="XylB"/>
    <property type="match status" value="1"/>
</dbReference>
<keyword evidence="6 8" id="KW-0067">ATP-binding</keyword>
<keyword evidence="12" id="KW-1185">Reference proteome</keyword>
<dbReference type="InterPro" id="IPR000577">
    <property type="entry name" value="Carb_kinase_FGGY"/>
</dbReference>
<dbReference type="CDD" id="cd07808">
    <property type="entry name" value="ASKHA_NBD_FGGY_EcXK-like"/>
    <property type="match status" value="1"/>
</dbReference>
<dbReference type="PANTHER" id="PTHR43095">
    <property type="entry name" value="SUGAR KINASE"/>
    <property type="match status" value="1"/>
</dbReference>
<dbReference type="Proteomes" id="UP000515860">
    <property type="component" value="Chromosome"/>
</dbReference>
<dbReference type="GO" id="GO:0004856">
    <property type="term" value="F:D-xylulokinase activity"/>
    <property type="evidence" value="ECO:0007669"/>
    <property type="project" value="UniProtKB-EC"/>
</dbReference>
<keyword evidence="3 8" id="KW-0808">Transferase</keyword>
<dbReference type="GO" id="GO:0005997">
    <property type="term" value="P:xylulose metabolic process"/>
    <property type="evidence" value="ECO:0007669"/>
    <property type="project" value="InterPro"/>
</dbReference>
<name>A0A7G9GCN3_9FIRM</name>
<dbReference type="GO" id="GO:0042732">
    <property type="term" value="P:D-xylose metabolic process"/>
    <property type="evidence" value="ECO:0007669"/>
    <property type="project" value="UniProtKB-KW"/>
</dbReference>
<dbReference type="InterPro" id="IPR043129">
    <property type="entry name" value="ATPase_NBD"/>
</dbReference>
<feature type="domain" description="Carbohydrate kinase FGGY N-terminal" evidence="9">
    <location>
        <begin position="4"/>
        <end position="248"/>
    </location>
</feature>
<keyword evidence="4 8" id="KW-0547">Nucleotide-binding</keyword>
<dbReference type="PIRSF" id="PIRSF000538">
    <property type="entry name" value="GlpK"/>
    <property type="match status" value="1"/>
</dbReference>
<evidence type="ECO:0000256" key="6">
    <source>
        <dbReference type="ARBA" id="ARBA00022840"/>
    </source>
</evidence>
<evidence type="ECO:0000259" key="9">
    <source>
        <dbReference type="Pfam" id="PF00370"/>
    </source>
</evidence>
<dbReference type="Pfam" id="PF02782">
    <property type="entry name" value="FGGY_C"/>
    <property type="match status" value="1"/>
</dbReference>
<dbReference type="GO" id="GO:0005524">
    <property type="term" value="F:ATP binding"/>
    <property type="evidence" value="ECO:0007669"/>
    <property type="project" value="UniProtKB-KW"/>
</dbReference>
<evidence type="ECO:0000256" key="2">
    <source>
        <dbReference type="ARBA" id="ARBA00009156"/>
    </source>
</evidence>
<dbReference type="PROSITE" id="PS00297">
    <property type="entry name" value="HSP70_1"/>
    <property type="match status" value="1"/>
</dbReference>
<dbReference type="Pfam" id="PF00370">
    <property type="entry name" value="FGGY_N"/>
    <property type="match status" value="1"/>
</dbReference>
<dbReference type="InterPro" id="IPR018181">
    <property type="entry name" value="Heat_shock_70_CS"/>
</dbReference>
<dbReference type="InterPro" id="IPR050406">
    <property type="entry name" value="FGGY_Carb_Kinase"/>
</dbReference>
<organism evidence="11 12">
    <name type="scientific">Wansuia hejianensis</name>
    <dbReference type="NCBI Taxonomy" id="2763667"/>
    <lineage>
        <taxon>Bacteria</taxon>
        <taxon>Bacillati</taxon>
        <taxon>Bacillota</taxon>
        <taxon>Clostridia</taxon>
        <taxon>Lachnospirales</taxon>
        <taxon>Lachnospiraceae</taxon>
        <taxon>Wansuia</taxon>
    </lineage>
</organism>
<proteinExistence type="inferred from homology"/>
<dbReference type="InterPro" id="IPR018485">
    <property type="entry name" value="FGGY_C"/>
</dbReference>
<evidence type="ECO:0000256" key="3">
    <source>
        <dbReference type="ARBA" id="ARBA00022679"/>
    </source>
</evidence>
<keyword evidence="7" id="KW-0346">Stress response</keyword>
<accession>A0A7G9GCN3</accession>
<reference evidence="11 12" key="1">
    <citation type="submission" date="2020-08" db="EMBL/GenBank/DDBJ databases">
        <authorList>
            <person name="Liu C."/>
            <person name="Sun Q."/>
        </authorList>
    </citation>
    <scope>NUCLEOTIDE SEQUENCE [LARGE SCALE GENOMIC DNA]</scope>
    <source>
        <strain evidence="11 12">NSJ-29</strain>
    </source>
</reference>
<comment type="similarity">
    <text evidence="2 8">Belongs to the FGGY kinase family.</text>
</comment>
<evidence type="ECO:0000256" key="1">
    <source>
        <dbReference type="ARBA" id="ARBA00007381"/>
    </source>
</evidence>
<dbReference type="EC" id="2.7.1.17" evidence="8"/>
<dbReference type="KEGG" id="whj:H9Q79_17175"/>
<dbReference type="EMBL" id="CP060635">
    <property type="protein sequence ID" value="QNM08565.1"/>
    <property type="molecule type" value="Genomic_DNA"/>
</dbReference>
<evidence type="ECO:0000256" key="8">
    <source>
        <dbReference type="RuleBase" id="RU364073"/>
    </source>
</evidence>
<keyword evidence="8" id="KW-0859">Xylose metabolism</keyword>
<keyword evidence="8" id="KW-0119">Carbohydrate metabolism</keyword>
<comment type="catalytic activity">
    <reaction evidence="8">
        <text>D-xylulose + ATP = D-xylulose 5-phosphate + ADP + H(+)</text>
        <dbReference type="Rhea" id="RHEA:10964"/>
        <dbReference type="ChEBI" id="CHEBI:15378"/>
        <dbReference type="ChEBI" id="CHEBI:17140"/>
        <dbReference type="ChEBI" id="CHEBI:30616"/>
        <dbReference type="ChEBI" id="CHEBI:57737"/>
        <dbReference type="ChEBI" id="CHEBI:456216"/>
        <dbReference type="EC" id="2.7.1.17"/>
    </reaction>
</comment>
<keyword evidence="5 8" id="KW-0418">Kinase</keyword>
<evidence type="ECO:0000256" key="7">
    <source>
        <dbReference type="ARBA" id="ARBA00023016"/>
    </source>
</evidence>
<sequence>MGKYLLGIDLGTSACKVALFNRAGRVLGAASGEYPVYYQKPGWAEQNPEEWWDGVCRAVKEVLKLTGICPREIAGIGIDGQSWSAVALDKGGQVLTNTPIWMDTRAQEICDRLNEEIGAETIFQLAGNSLQPSYTTAKVLWYRESLPEVYGKTDKILQSNGYLVYRLTGAVTQDICQGYGWHCFDMRNGIWNEEMCEKLGIPVKFLPPVVACDAVVGSVTEKAAAESGLAAGTPVVAGGLDAACGTLGAGVIHGGETQEQGGQAGGMSICTDTYKADPRLILSYHVVPGKWLLQGGTTGGGGVMRWFEKEFAEYERSQQDRTGKASLVQLNELAESIAPGSEGLVFLPYMSGERSPIWDPEAKGVFFGLDFSKTKGHMVRACMEGVAYSLKHNLDVAEEAGANAEVLRAMGGSANSLLWTQIKSDVTGKPIVVPSSDTATTLGAALLAGVGTGYYQSYEEAVGLTVHETRRHEPDPAAGALYRKPYNTYLELYQALKDLMKKTGGK</sequence>